<evidence type="ECO:0000256" key="4">
    <source>
        <dbReference type="ARBA" id="ARBA00022723"/>
    </source>
</evidence>
<dbReference type="Gene3D" id="2.30.40.10">
    <property type="entry name" value="Urease, subunit C, domain 1"/>
    <property type="match status" value="1"/>
</dbReference>
<feature type="domain" description="Amidohydrolase-related" evidence="9">
    <location>
        <begin position="340"/>
        <end position="451"/>
    </location>
</feature>
<dbReference type="NCBIfam" id="TIGR02967">
    <property type="entry name" value="guan_deamin"/>
    <property type="match status" value="1"/>
</dbReference>
<protein>
    <recommendedName>
        <fullName evidence="3 7">Guanine deaminase</fullName>
        <shortName evidence="7">Guanase</shortName>
        <ecNumber evidence="3 7">3.5.4.3</ecNumber>
    </recommendedName>
    <alternativeName>
        <fullName evidence="7">Guanine aminohydrolase</fullName>
    </alternativeName>
</protein>
<keyword evidence="6 7" id="KW-0862">Zinc</keyword>
<dbReference type="InterPro" id="IPR014311">
    <property type="entry name" value="Guanine_deaminase"/>
</dbReference>
<keyword evidence="11" id="KW-1185">Reference proteome</keyword>
<organism evidence="10 11">
    <name type="scientific">Coccomyxa viridis</name>
    <dbReference type="NCBI Taxonomy" id="1274662"/>
    <lineage>
        <taxon>Eukaryota</taxon>
        <taxon>Viridiplantae</taxon>
        <taxon>Chlorophyta</taxon>
        <taxon>core chlorophytes</taxon>
        <taxon>Trebouxiophyceae</taxon>
        <taxon>Trebouxiophyceae incertae sedis</taxon>
        <taxon>Coccomyxaceae</taxon>
        <taxon>Coccomyxa</taxon>
    </lineage>
</organism>
<comment type="cofactor">
    <cofactor evidence="7">
        <name>Zn(2+)</name>
        <dbReference type="ChEBI" id="CHEBI:29105"/>
    </cofactor>
    <text evidence="7">Binds 1 zinc ion per subunit.</text>
</comment>
<dbReference type="PANTHER" id="PTHR11271">
    <property type="entry name" value="GUANINE DEAMINASE"/>
    <property type="match status" value="1"/>
</dbReference>
<sequence>MKKLGLQITVHNIPEGRFMCPGFIDLHIHAPQYSYTGTATDRPLMDWLDHYTFPREAQMQDLKEAKAQYSQLVQRLISNGTTTAVMFGSLHLEPTMLLADTLHQAGLRAYVGKVCMDRNSKDYYQHSLEQNLADTEAFVRHVRSLKSTLVHPVVTPRFVPSCSPSLLQGLGRLAQEHDCHVQSHISESLDNDAFVHALHPEVNGRDARLYEQAGLLTQRTVMAHGVTLTTSELRLLADRGTAIAHCPLSNFYFADVPLDVQRCLKAGVKVGLGTDVAGGYSPSMLSAMRSAVITSKAVRMMHIDAARRAPASCLSASAAGNDGSASSEPVPAAGSEHHEGSASSPALAHQREHAAAQQQRSAVEEAAARGTLGYKEAFWLATMGGAHALGLQDTVGSFRVGKEFDAIMVDTELREPFDVFSTDSLLDRFEKFVNLGDDRNVRAVWIQGGLVIWK</sequence>
<dbReference type="InterPro" id="IPR006680">
    <property type="entry name" value="Amidohydro-rel"/>
</dbReference>
<dbReference type="SUPFAM" id="SSF51556">
    <property type="entry name" value="Metallo-dependent hydrolases"/>
    <property type="match status" value="1"/>
</dbReference>
<gene>
    <name evidence="10" type="primary">g11785</name>
    <name evidence="10" type="ORF">VP750_LOCUS10527</name>
</gene>
<dbReference type="Gene3D" id="3.20.20.140">
    <property type="entry name" value="Metal-dependent hydrolases"/>
    <property type="match status" value="1"/>
</dbReference>
<feature type="domain" description="Amidohydrolase-related" evidence="9">
    <location>
        <begin position="18"/>
        <end position="299"/>
    </location>
</feature>
<evidence type="ECO:0000259" key="9">
    <source>
        <dbReference type="Pfam" id="PF01979"/>
    </source>
</evidence>
<evidence type="ECO:0000256" key="6">
    <source>
        <dbReference type="ARBA" id="ARBA00022833"/>
    </source>
</evidence>
<evidence type="ECO:0000256" key="7">
    <source>
        <dbReference type="RuleBase" id="RU366009"/>
    </source>
</evidence>
<feature type="compositionally biased region" description="Low complexity" evidence="8">
    <location>
        <begin position="317"/>
        <end position="327"/>
    </location>
</feature>
<accession>A0ABP1G8R3</accession>
<keyword evidence="4 7" id="KW-0479">Metal-binding</keyword>
<comment type="similarity">
    <text evidence="2 7">Belongs to the metallo-dependent hydrolases superfamily. ATZ/TRZ family.</text>
</comment>
<evidence type="ECO:0000313" key="10">
    <source>
        <dbReference type="EMBL" id="CAL5228621.1"/>
    </source>
</evidence>
<evidence type="ECO:0000256" key="5">
    <source>
        <dbReference type="ARBA" id="ARBA00022801"/>
    </source>
</evidence>
<evidence type="ECO:0000256" key="3">
    <source>
        <dbReference type="ARBA" id="ARBA00012781"/>
    </source>
</evidence>
<evidence type="ECO:0000313" key="11">
    <source>
        <dbReference type="Proteomes" id="UP001497392"/>
    </source>
</evidence>
<comment type="pathway">
    <text evidence="1 7">Purine metabolism; guanine degradation; xanthine from guanine: step 1/1.</text>
</comment>
<dbReference type="InterPro" id="IPR011059">
    <property type="entry name" value="Metal-dep_hydrolase_composite"/>
</dbReference>
<comment type="catalytic activity">
    <reaction evidence="7">
        <text>guanine + H2O + H(+) = xanthine + NH4(+)</text>
        <dbReference type="Rhea" id="RHEA:14665"/>
        <dbReference type="ChEBI" id="CHEBI:15377"/>
        <dbReference type="ChEBI" id="CHEBI:15378"/>
        <dbReference type="ChEBI" id="CHEBI:16235"/>
        <dbReference type="ChEBI" id="CHEBI:17712"/>
        <dbReference type="ChEBI" id="CHEBI:28938"/>
        <dbReference type="EC" id="3.5.4.3"/>
    </reaction>
</comment>
<evidence type="ECO:0000256" key="2">
    <source>
        <dbReference type="ARBA" id="ARBA00006745"/>
    </source>
</evidence>
<dbReference type="Pfam" id="PF01979">
    <property type="entry name" value="Amidohydro_1"/>
    <property type="match status" value="2"/>
</dbReference>
<dbReference type="PANTHER" id="PTHR11271:SF6">
    <property type="entry name" value="GUANINE DEAMINASE"/>
    <property type="match status" value="1"/>
</dbReference>
<comment type="caution">
    <text evidence="10">The sequence shown here is derived from an EMBL/GenBank/DDBJ whole genome shotgun (WGS) entry which is preliminary data.</text>
</comment>
<reference evidence="10 11" key="1">
    <citation type="submission" date="2024-06" db="EMBL/GenBank/DDBJ databases">
        <authorList>
            <person name="Kraege A."/>
            <person name="Thomma B."/>
        </authorList>
    </citation>
    <scope>NUCLEOTIDE SEQUENCE [LARGE SCALE GENOMIC DNA]</scope>
</reference>
<dbReference type="InterPro" id="IPR032466">
    <property type="entry name" value="Metal_Hydrolase"/>
</dbReference>
<dbReference type="InterPro" id="IPR051607">
    <property type="entry name" value="Metallo-dep_hydrolases"/>
</dbReference>
<name>A0ABP1G8R3_9CHLO</name>
<dbReference type="Proteomes" id="UP001497392">
    <property type="component" value="Unassembled WGS sequence"/>
</dbReference>
<evidence type="ECO:0000256" key="8">
    <source>
        <dbReference type="SAM" id="MobiDB-lite"/>
    </source>
</evidence>
<evidence type="ECO:0000256" key="1">
    <source>
        <dbReference type="ARBA" id="ARBA00004984"/>
    </source>
</evidence>
<feature type="region of interest" description="Disordered" evidence="8">
    <location>
        <begin position="317"/>
        <end position="362"/>
    </location>
</feature>
<dbReference type="EC" id="3.5.4.3" evidence="3 7"/>
<dbReference type="EMBL" id="CAXHTA020000019">
    <property type="protein sequence ID" value="CAL5228621.1"/>
    <property type="molecule type" value="Genomic_DNA"/>
</dbReference>
<proteinExistence type="inferred from homology"/>
<comment type="function">
    <text evidence="7">Catalyzes the hydrolytic deamination of guanine, producing xanthine and ammonia.</text>
</comment>
<keyword evidence="5 7" id="KW-0378">Hydrolase</keyword>
<dbReference type="SUPFAM" id="SSF51338">
    <property type="entry name" value="Composite domain of metallo-dependent hydrolases"/>
    <property type="match status" value="1"/>
</dbReference>